<dbReference type="InterPro" id="IPR000859">
    <property type="entry name" value="CUB_dom"/>
</dbReference>
<comment type="caution">
    <text evidence="10">Lacks conserved residue(s) required for the propagation of feature annotation.</text>
</comment>
<dbReference type="PROSITE" id="PS50287">
    <property type="entry name" value="SRCR_2"/>
    <property type="match status" value="2"/>
</dbReference>
<evidence type="ECO:0000313" key="14">
    <source>
        <dbReference type="Proteomes" id="UP000710432"/>
    </source>
</evidence>
<organism evidence="13 14">
    <name type="scientific">Microtus ochrogaster</name>
    <name type="common">Prairie vole</name>
    <dbReference type="NCBI Taxonomy" id="79684"/>
    <lineage>
        <taxon>Eukaryota</taxon>
        <taxon>Metazoa</taxon>
        <taxon>Chordata</taxon>
        <taxon>Craniata</taxon>
        <taxon>Vertebrata</taxon>
        <taxon>Euteleostomi</taxon>
        <taxon>Mammalia</taxon>
        <taxon>Eutheria</taxon>
        <taxon>Euarchontoglires</taxon>
        <taxon>Glires</taxon>
        <taxon>Rodentia</taxon>
        <taxon>Myomorpha</taxon>
        <taxon>Muroidea</taxon>
        <taxon>Cricetidae</taxon>
        <taxon>Arvicolinae</taxon>
        <taxon>Microtus</taxon>
    </lineage>
</organism>
<gene>
    <name evidence="13" type="ORF">LTLLF_143455</name>
</gene>
<keyword evidence="4" id="KW-0732">Signal</keyword>
<dbReference type="Gene3D" id="3.10.250.10">
    <property type="entry name" value="SRCR-like domain"/>
    <property type="match status" value="2"/>
</dbReference>
<dbReference type="Pfam" id="PF00530">
    <property type="entry name" value="SRCR"/>
    <property type="match status" value="2"/>
</dbReference>
<reference evidence="13" key="1">
    <citation type="submission" date="2020-03" db="EMBL/GenBank/DDBJ databases">
        <title>Studies in the Genomics of Life Span.</title>
        <authorList>
            <person name="Glass D."/>
        </authorList>
    </citation>
    <scope>NUCLEOTIDE SEQUENCE</scope>
    <source>
        <strain evidence="13">LTLLF</strain>
        <tissue evidence="13">Muscle</tissue>
    </source>
</reference>
<feature type="domain" description="SRCR" evidence="12">
    <location>
        <begin position="1"/>
        <end position="42"/>
    </location>
</feature>
<feature type="domain" description="CUB" evidence="11">
    <location>
        <begin position="61"/>
        <end position="172"/>
    </location>
</feature>
<dbReference type="EMBL" id="JAATJU010021838">
    <property type="protein sequence ID" value="KAH0512668.1"/>
    <property type="molecule type" value="Genomic_DNA"/>
</dbReference>
<keyword evidence="7" id="KW-0472">Membrane</keyword>
<dbReference type="FunFam" id="3.10.250.10:FF:000016">
    <property type="entry name" value="Scavenger receptor cysteine-rich protein type 12"/>
    <property type="match status" value="1"/>
</dbReference>
<dbReference type="InterPro" id="IPR053243">
    <property type="entry name" value="SJ_maturation_regulator"/>
</dbReference>
<dbReference type="Gene3D" id="2.60.120.290">
    <property type="entry name" value="Spermadhesin, CUB domain"/>
    <property type="match status" value="1"/>
</dbReference>
<dbReference type="PROSITE" id="PS00420">
    <property type="entry name" value="SRCR_1"/>
    <property type="match status" value="1"/>
</dbReference>
<keyword evidence="9" id="KW-0325">Glycoprotein</keyword>
<dbReference type="SUPFAM" id="SSF49854">
    <property type="entry name" value="Spermadhesin, CUB domain"/>
    <property type="match status" value="1"/>
</dbReference>
<evidence type="ECO:0000256" key="8">
    <source>
        <dbReference type="ARBA" id="ARBA00023157"/>
    </source>
</evidence>
<dbReference type="PANTHER" id="PTHR47653:SF1">
    <property type="entry name" value="DELETED IN MALIGNANT BRAIN TUMORS 1 PROTEIN"/>
    <property type="match status" value="1"/>
</dbReference>
<dbReference type="PRINTS" id="PR00258">
    <property type="entry name" value="SPERACTRCPTR"/>
</dbReference>
<dbReference type="InterPro" id="IPR035914">
    <property type="entry name" value="Sperma_CUB_dom_sf"/>
</dbReference>
<evidence type="ECO:0000256" key="1">
    <source>
        <dbReference type="ARBA" id="ARBA00004167"/>
    </source>
</evidence>
<dbReference type="GO" id="GO:0016020">
    <property type="term" value="C:membrane"/>
    <property type="evidence" value="ECO:0007669"/>
    <property type="project" value="UniProtKB-SubCell"/>
</dbReference>
<dbReference type="GO" id="GO:0045217">
    <property type="term" value="P:cell-cell junction maintenance"/>
    <property type="evidence" value="ECO:0007669"/>
    <property type="project" value="TreeGrafter"/>
</dbReference>
<comment type="caution">
    <text evidence="13">The sequence shown here is derived from an EMBL/GenBank/DDBJ whole genome shotgun (WGS) entry which is preliminary data.</text>
</comment>
<evidence type="ECO:0000256" key="5">
    <source>
        <dbReference type="ARBA" id="ARBA00022737"/>
    </source>
</evidence>
<evidence type="ECO:0000256" key="10">
    <source>
        <dbReference type="PROSITE-ProRule" id="PRU00196"/>
    </source>
</evidence>
<keyword evidence="5" id="KW-0677">Repeat</keyword>
<evidence type="ECO:0000256" key="9">
    <source>
        <dbReference type="ARBA" id="ARBA00023180"/>
    </source>
</evidence>
<sequence length="239" mass="26395">MGHIMLDDVQCMGDEANVWQCTHHGWSSHNCGHHEDASVVCSAPCLLMGFSHFFTDENFQCGGLLTNSSGSFSSPWYPKKYPTNVLCAWDIQVGSSAHLRLAFEVVKLENFYGCPWDIVEIFNGPYSKSFSLGKFCSETIPVFTSSSNHMSVVFHSDDIATNIGFYASYESLLQDEKDPGVALRLANGSHPCEGRVELYYNSSWGTVCDDSWDLRDAQVVCQQLGFGGDVAATGQAHFE</sequence>
<dbReference type="InterPro" id="IPR036772">
    <property type="entry name" value="SRCR-like_dom_sf"/>
</dbReference>
<evidence type="ECO:0000256" key="6">
    <source>
        <dbReference type="ARBA" id="ARBA00022989"/>
    </source>
</evidence>
<comment type="subcellular location">
    <subcellularLocation>
        <location evidence="1">Membrane</location>
        <topology evidence="1">Single-pass membrane protein</topology>
    </subcellularLocation>
</comment>
<protein>
    <submittedName>
        <fullName evidence="13">Deleted in malignant brain tumors 1 protein</fullName>
    </submittedName>
</protein>
<comment type="similarity">
    <text evidence="2">Belongs to the DMBT1 family.</text>
</comment>
<dbReference type="PROSITE" id="PS01180">
    <property type="entry name" value="CUB"/>
    <property type="match status" value="1"/>
</dbReference>
<evidence type="ECO:0000256" key="3">
    <source>
        <dbReference type="ARBA" id="ARBA00022692"/>
    </source>
</evidence>
<keyword evidence="8 10" id="KW-1015">Disulfide bond</keyword>
<dbReference type="PANTHER" id="PTHR47653">
    <property type="entry name" value="PROTEIN BARK BEETLE"/>
    <property type="match status" value="1"/>
</dbReference>
<proteinExistence type="inferred from homology"/>
<dbReference type="Pfam" id="PF00431">
    <property type="entry name" value="CUB"/>
    <property type="match status" value="1"/>
</dbReference>
<dbReference type="SUPFAM" id="SSF56487">
    <property type="entry name" value="SRCR-like"/>
    <property type="match status" value="2"/>
</dbReference>
<feature type="disulfide bond" evidence="10">
    <location>
        <begin position="11"/>
        <end position="21"/>
    </location>
</feature>
<dbReference type="SMART" id="SM00042">
    <property type="entry name" value="CUB"/>
    <property type="match status" value="1"/>
</dbReference>
<evidence type="ECO:0000259" key="11">
    <source>
        <dbReference type="PROSITE" id="PS01180"/>
    </source>
</evidence>
<evidence type="ECO:0000259" key="12">
    <source>
        <dbReference type="PROSITE" id="PS50287"/>
    </source>
</evidence>
<dbReference type="SMART" id="SM00202">
    <property type="entry name" value="SR"/>
    <property type="match status" value="1"/>
</dbReference>
<evidence type="ECO:0000256" key="4">
    <source>
        <dbReference type="ARBA" id="ARBA00022729"/>
    </source>
</evidence>
<accession>A0A8J6GL38</accession>
<dbReference type="InterPro" id="IPR001190">
    <property type="entry name" value="SRCR"/>
</dbReference>
<dbReference type="Proteomes" id="UP000710432">
    <property type="component" value="Unassembled WGS sequence"/>
</dbReference>
<keyword evidence="3" id="KW-0812">Transmembrane</keyword>
<feature type="domain" description="SRCR" evidence="12">
    <location>
        <begin position="183"/>
        <end position="239"/>
    </location>
</feature>
<evidence type="ECO:0000313" key="13">
    <source>
        <dbReference type="EMBL" id="KAH0512668.1"/>
    </source>
</evidence>
<evidence type="ECO:0000256" key="2">
    <source>
        <dbReference type="ARBA" id="ARBA00009931"/>
    </source>
</evidence>
<dbReference type="FunFam" id="2.60.120.290:FF:000013">
    <property type="entry name" value="Membrane frizzled-related protein"/>
    <property type="match status" value="1"/>
</dbReference>
<keyword evidence="6" id="KW-1133">Transmembrane helix</keyword>
<name>A0A8J6GL38_MICOH</name>
<dbReference type="AlphaFoldDB" id="A0A8J6GL38"/>
<evidence type="ECO:0000256" key="7">
    <source>
        <dbReference type="ARBA" id="ARBA00023136"/>
    </source>
</evidence>
<dbReference type="CDD" id="cd00041">
    <property type="entry name" value="CUB"/>
    <property type="match status" value="1"/>
</dbReference>